<organism evidence="4 5">
    <name type="scientific">Granulosicoccus antarcticus IMCC3135</name>
    <dbReference type="NCBI Taxonomy" id="1192854"/>
    <lineage>
        <taxon>Bacteria</taxon>
        <taxon>Pseudomonadati</taxon>
        <taxon>Pseudomonadota</taxon>
        <taxon>Gammaproteobacteria</taxon>
        <taxon>Chromatiales</taxon>
        <taxon>Granulosicoccaceae</taxon>
        <taxon>Granulosicoccus</taxon>
    </lineage>
</organism>
<evidence type="ECO:0000313" key="5">
    <source>
        <dbReference type="Proteomes" id="UP000250079"/>
    </source>
</evidence>
<protein>
    <submittedName>
        <fullName evidence="4">Homoserine O-acetyltransferase</fullName>
        <ecNumber evidence="4">2.3.1.31</ecNumber>
    </submittedName>
</protein>
<dbReference type="Pfam" id="PF00561">
    <property type="entry name" value="Abhydrolase_1"/>
    <property type="match status" value="1"/>
</dbReference>
<evidence type="ECO:0000313" key="4">
    <source>
        <dbReference type="EMBL" id="ASJ73304.1"/>
    </source>
</evidence>
<gene>
    <name evidence="4" type="primary">metX</name>
    <name evidence="4" type="ORF">IMCC3135_16110</name>
</gene>
<dbReference type="PANTHER" id="PTHR32268">
    <property type="entry name" value="HOMOSERINE O-ACETYLTRANSFERASE"/>
    <property type="match status" value="1"/>
</dbReference>
<dbReference type="InterPro" id="IPR000073">
    <property type="entry name" value="AB_hydrolase_1"/>
</dbReference>
<keyword evidence="2" id="KW-0732">Signal</keyword>
<dbReference type="EMBL" id="CP018632">
    <property type="protein sequence ID" value="ASJ73304.1"/>
    <property type="molecule type" value="Genomic_DNA"/>
</dbReference>
<feature type="chain" id="PRO_5016432625" evidence="2">
    <location>
        <begin position="26"/>
        <end position="354"/>
    </location>
</feature>
<evidence type="ECO:0000256" key="2">
    <source>
        <dbReference type="SAM" id="SignalP"/>
    </source>
</evidence>
<proteinExistence type="predicted"/>
<sequence>MLRKTSSIVAVAGLALSTFCVAVQAQEPQAGSYVLDSLTLENGEVLEEVKLAYTTYGNPEGEPVLLMHGTHGNGGKMLPDQFKEVLFAAGRALDAEKYFFIAPDALGTGESSKPSDGLKADFPTYNYHDMVNAQYELLTKHFEIDHLRLVFGYSMGGMMALDWAIMYPDFMDAVVPMAAFPGPMSGRNWALRKLLVDSIQRDPSYNDGNYTEPPRSFVEGRIWFSTANYLGERKFSAIGDTREAVDAMIDKRYEDTNVPDANDALYQWGASRDFDPVPGLESIEAHVLIINSDDDPRNPPVLDTLTSGLAKIAHGESFMIKGTDETTGHGTVMNFPELYEGKLAKWLSAVPHRD</sequence>
<dbReference type="InterPro" id="IPR008220">
    <property type="entry name" value="HAT_MetX-like"/>
</dbReference>
<dbReference type="EC" id="2.3.1.31" evidence="4"/>
<dbReference type="Proteomes" id="UP000250079">
    <property type="component" value="Chromosome"/>
</dbReference>
<dbReference type="RefSeq" id="WP_088918519.1">
    <property type="nucleotide sequence ID" value="NZ_CP018632.1"/>
</dbReference>
<dbReference type="SUPFAM" id="SSF53474">
    <property type="entry name" value="alpha/beta-Hydrolases"/>
    <property type="match status" value="1"/>
</dbReference>
<keyword evidence="4" id="KW-0012">Acyltransferase</keyword>
<evidence type="ECO:0000256" key="1">
    <source>
        <dbReference type="ARBA" id="ARBA00022679"/>
    </source>
</evidence>
<reference evidence="4 5" key="1">
    <citation type="submission" date="2016-12" db="EMBL/GenBank/DDBJ databases">
        <authorList>
            <person name="Song W.-J."/>
            <person name="Kurnit D.M."/>
        </authorList>
    </citation>
    <scope>NUCLEOTIDE SEQUENCE [LARGE SCALE GENOMIC DNA]</scope>
    <source>
        <strain evidence="4 5">IMCC3135</strain>
    </source>
</reference>
<dbReference type="Gene3D" id="3.40.50.1820">
    <property type="entry name" value="alpha/beta hydrolase"/>
    <property type="match status" value="1"/>
</dbReference>
<dbReference type="GO" id="GO:0004414">
    <property type="term" value="F:homoserine O-acetyltransferase activity"/>
    <property type="evidence" value="ECO:0007669"/>
    <property type="project" value="UniProtKB-EC"/>
</dbReference>
<dbReference type="PANTHER" id="PTHR32268:SF11">
    <property type="entry name" value="HOMOSERINE O-ACETYLTRANSFERASE"/>
    <property type="match status" value="1"/>
</dbReference>
<dbReference type="KEGG" id="gai:IMCC3135_16110"/>
<dbReference type="GO" id="GO:0009092">
    <property type="term" value="P:homoserine metabolic process"/>
    <property type="evidence" value="ECO:0007669"/>
    <property type="project" value="TreeGrafter"/>
</dbReference>
<keyword evidence="1 4" id="KW-0808">Transferase</keyword>
<evidence type="ECO:0000259" key="3">
    <source>
        <dbReference type="Pfam" id="PF00561"/>
    </source>
</evidence>
<name>A0A2Z2P184_9GAMM</name>
<dbReference type="AlphaFoldDB" id="A0A2Z2P184"/>
<dbReference type="OrthoDB" id="9800754at2"/>
<feature type="domain" description="AB hydrolase-1" evidence="3">
    <location>
        <begin position="63"/>
        <end position="209"/>
    </location>
</feature>
<accession>A0A2Z2P184</accession>
<dbReference type="InterPro" id="IPR029058">
    <property type="entry name" value="AB_hydrolase_fold"/>
</dbReference>
<feature type="signal peptide" evidence="2">
    <location>
        <begin position="1"/>
        <end position="25"/>
    </location>
</feature>
<dbReference type="GO" id="GO:0009086">
    <property type="term" value="P:methionine biosynthetic process"/>
    <property type="evidence" value="ECO:0007669"/>
    <property type="project" value="TreeGrafter"/>
</dbReference>
<dbReference type="PRINTS" id="PR00111">
    <property type="entry name" value="ABHYDROLASE"/>
</dbReference>
<dbReference type="NCBIfam" id="NF005071">
    <property type="entry name" value="PRK06489.1"/>
    <property type="match status" value="1"/>
</dbReference>
<keyword evidence="5" id="KW-1185">Reference proteome</keyword>